<reference evidence="2" key="1">
    <citation type="submission" date="2019-12" db="EMBL/GenBank/DDBJ databases">
        <title>Genome sequencing and annotation of Brassica cretica.</title>
        <authorList>
            <person name="Studholme D.J."/>
            <person name="Sarris P.F."/>
        </authorList>
    </citation>
    <scope>NUCLEOTIDE SEQUENCE</scope>
    <source>
        <strain evidence="2">PFS-001/15</strain>
        <tissue evidence="2">Leaf</tissue>
    </source>
</reference>
<proteinExistence type="predicted"/>
<dbReference type="AlphaFoldDB" id="A0A8S9JF07"/>
<dbReference type="EMBL" id="QGKW02001660">
    <property type="protein sequence ID" value="KAF2581170.1"/>
    <property type="molecule type" value="Genomic_DNA"/>
</dbReference>
<gene>
    <name evidence="2" type="ORF">F2Q68_00001523</name>
</gene>
<evidence type="ECO:0000313" key="3">
    <source>
        <dbReference type="Proteomes" id="UP000712281"/>
    </source>
</evidence>
<organism evidence="2 3">
    <name type="scientific">Brassica cretica</name>
    <name type="common">Mustard</name>
    <dbReference type="NCBI Taxonomy" id="69181"/>
    <lineage>
        <taxon>Eukaryota</taxon>
        <taxon>Viridiplantae</taxon>
        <taxon>Streptophyta</taxon>
        <taxon>Embryophyta</taxon>
        <taxon>Tracheophyta</taxon>
        <taxon>Spermatophyta</taxon>
        <taxon>Magnoliopsida</taxon>
        <taxon>eudicotyledons</taxon>
        <taxon>Gunneridae</taxon>
        <taxon>Pentapetalae</taxon>
        <taxon>rosids</taxon>
        <taxon>malvids</taxon>
        <taxon>Brassicales</taxon>
        <taxon>Brassicaceae</taxon>
        <taxon>Brassiceae</taxon>
        <taxon>Brassica</taxon>
    </lineage>
</organism>
<name>A0A8S9JF07_BRACR</name>
<evidence type="ECO:0000313" key="2">
    <source>
        <dbReference type="EMBL" id="KAF2581170.1"/>
    </source>
</evidence>
<accession>A0A8S9JF07</accession>
<protein>
    <submittedName>
        <fullName evidence="2">Uncharacterized protein</fullName>
    </submittedName>
</protein>
<comment type="caution">
    <text evidence="2">The sequence shown here is derived from an EMBL/GenBank/DDBJ whole genome shotgun (WGS) entry which is preliminary data.</text>
</comment>
<dbReference type="Proteomes" id="UP000712281">
    <property type="component" value="Unassembled WGS sequence"/>
</dbReference>
<feature type="region of interest" description="Disordered" evidence="1">
    <location>
        <begin position="1"/>
        <end position="35"/>
    </location>
</feature>
<evidence type="ECO:0000256" key="1">
    <source>
        <dbReference type="SAM" id="MobiDB-lite"/>
    </source>
</evidence>
<sequence>MAESQAKSPGGGESGGDQSPRATQRDQQKVGMQMQRKVANQAKMASSRSLLTKDLSRKVLITAALK</sequence>